<name>A0ABY7NK74_9SPHN</name>
<dbReference type="PROSITE" id="PS51257">
    <property type="entry name" value="PROKAR_LIPOPROTEIN"/>
    <property type="match status" value="1"/>
</dbReference>
<dbReference type="RefSeq" id="WP_270075844.1">
    <property type="nucleotide sequence ID" value="NZ_CP115174.1"/>
</dbReference>
<dbReference type="InterPro" id="IPR030972">
    <property type="entry name" value="UrcA_uranyl"/>
</dbReference>
<accession>A0ABY7NK74</accession>
<proteinExistence type="predicted"/>
<gene>
    <name evidence="2" type="ORF">PBT88_13425</name>
</gene>
<feature type="chain" id="PRO_5046094200" evidence="1">
    <location>
        <begin position="26"/>
        <end position="109"/>
    </location>
</feature>
<keyword evidence="1" id="KW-0732">Signal</keyword>
<protein>
    <submittedName>
        <fullName evidence="2">UrcA family protein</fullName>
    </submittedName>
</protein>
<organism evidence="2 3">
    <name type="scientific">Sphingomonas abietis</name>
    <dbReference type="NCBI Taxonomy" id="3012344"/>
    <lineage>
        <taxon>Bacteria</taxon>
        <taxon>Pseudomonadati</taxon>
        <taxon>Pseudomonadota</taxon>
        <taxon>Alphaproteobacteria</taxon>
        <taxon>Sphingomonadales</taxon>
        <taxon>Sphingomonadaceae</taxon>
        <taxon>Sphingomonas</taxon>
    </lineage>
</organism>
<reference evidence="2 3" key="1">
    <citation type="submission" date="2022-12" db="EMBL/GenBank/DDBJ databases">
        <title>Sphingomonas abieness sp. nov., an endophytic bacterium isolated from Abies koreana.</title>
        <authorList>
            <person name="Jiang L."/>
            <person name="Lee J."/>
        </authorList>
    </citation>
    <scope>NUCLEOTIDE SEQUENCE [LARGE SCALE GENOMIC DNA]</scope>
    <source>
        <strain evidence="3">PAMB 00755</strain>
    </source>
</reference>
<feature type="signal peptide" evidence="1">
    <location>
        <begin position="1"/>
        <end position="25"/>
    </location>
</feature>
<dbReference type="EMBL" id="CP115174">
    <property type="protein sequence ID" value="WBO21195.1"/>
    <property type="molecule type" value="Genomic_DNA"/>
</dbReference>
<evidence type="ECO:0000256" key="1">
    <source>
        <dbReference type="SAM" id="SignalP"/>
    </source>
</evidence>
<sequence>MPRLSHVAFAAIAVACLMAVPPALAQTREPVSARISYADLDLATAKGRATLARRLHRIAAGTCTSSLGDIAGAVDRSRCRQEMEDSGTRQITALIRQHDDVRLAAADPR</sequence>
<keyword evidence="3" id="KW-1185">Reference proteome</keyword>
<dbReference type="Proteomes" id="UP001210865">
    <property type="component" value="Chromosome"/>
</dbReference>
<dbReference type="NCBIfam" id="TIGR04433">
    <property type="entry name" value="UrcA_uranyl"/>
    <property type="match status" value="1"/>
</dbReference>
<evidence type="ECO:0000313" key="3">
    <source>
        <dbReference type="Proteomes" id="UP001210865"/>
    </source>
</evidence>
<evidence type="ECO:0000313" key="2">
    <source>
        <dbReference type="EMBL" id="WBO21195.1"/>
    </source>
</evidence>